<comment type="caution">
    <text evidence="2">The sequence shown here is derived from an EMBL/GenBank/DDBJ whole genome shotgun (WGS) entry which is preliminary data.</text>
</comment>
<feature type="chain" id="PRO_5042867958" evidence="1">
    <location>
        <begin position="27"/>
        <end position="185"/>
    </location>
</feature>
<proteinExistence type="predicted"/>
<dbReference type="Proteomes" id="UP001419268">
    <property type="component" value="Unassembled WGS sequence"/>
</dbReference>
<evidence type="ECO:0000256" key="1">
    <source>
        <dbReference type="SAM" id="SignalP"/>
    </source>
</evidence>
<reference evidence="2 3" key="1">
    <citation type="submission" date="2024-01" db="EMBL/GenBank/DDBJ databases">
        <title>Genome assemblies of Stephania.</title>
        <authorList>
            <person name="Yang L."/>
        </authorList>
    </citation>
    <scope>NUCLEOTIDE SEQUENCE [LARGE SCALE GENOMIC DNA]</scope>
    <source>
        <strain evidence="2">JXDWG</strain>
        <tissue evidence="2">Leaf</tissue>
    </source>
</reference>
<name>A0AAP0KTA6_9MAGN</name>
<sequence>MATSKACLLMAFMLLFIFMEAIRTHARKVTLDATSTHYKLLKPKDEHCRNELFASREEGARTRLLSVLHSAPRESRRRIRRLDIHILKYAIRKFMGPWVEIMPLCLIMSCTLMPTLLEPNQREESADFTWVQTFSIMFDSHTFVLAAKRISYWDDNVDALIIWWDCKEIVVPTEVDVEWKTNDGV</sequence>
<gene>
    <name evidence="2" type="ORF">Scep_004890</name>
</gene>
<accession>A0AAP0KTA6</accession>
<feature type="signal peptide" evidence="1">
    <location>
        <begin position="1"/>
        <end position="26"/>
    </location>
</feature>
<evidence type="ECO:0000313" key="2">
    <source>
        <dbReference type="EMBL" id="KAK9158316.1"/>
    </source>
</evidence>
<evidence type="ECO:0000313" key="3">
    <source>
        <dbReference type="Proteomes" id="UP001419268"/>
    </source>
</evidence>
<dbReference type="PANTHER" id="PTHR31656">
    <property type="entry name" value="ROOT CAP DOMAIN-CONTAINING PROTEIN"/>
    <property type="match status" value="1"/>
</dbReference>
<protein>
    <submittedName>
        <fullName evidence="2">Uncharacterized protein</fullName>
    </submittedName>
</protein>
<keyword evidence="1" id="KW-0732">Signal</keyword>
<dbReference type="EMBL" id="JBBNAG010000002">
    <property type="protein sequence ID" value="KAK9158316.1"/>
    <property type="molecule type" value="Genomic_DNA"/>
</dbReference>
<keyword evidence="3" id="KW-1185">Reference proteome</keyword>
<organism evidence="2 3">
    <name type="scientific">Stephania cephalantha</name>
    <dbReference type="NCBI Taxonomy" id="152367"/>
    <lineage>
        <taxon>Eukaryota</taxon>
        <taxon>Viridiplantae</taxon>
        <taxon>Streptophyta</taxon>
        <taxon>Embryophyta</taxon>
        <taxon>Tracheophyta</taxon>
        <taxon>Spermatophyta</taxon>
        <taxon>Magnoliopsida</taxon>
        <taxon>Ranunculales</taxon>
        <taxon>Menispermaceae</taxon>
        <taxon>Menispermoideae</taxon>
        <taxon>Cissampelideae</taxon>
        <taxon>Stephania</taxon>
    </lineage>
</organism>
<dbReference type="AlphaFoldDB" id="A0AAP0KTA6"/>